<dbReference type="GO" id="GO:0009289">
    <property type="term" value="C:pilus"/>
    <property type="evidence" value="ECO:0007669"/>
    <property type="project" value="InterPro"/>
</dbReference>
<gene>
    <name evidence="1" type="ORF">AYY18_02965</name>
</gene>
<dbReference type="InterPro" id="IPR036937">
    <property type="entry name" value="Adhesion_dom_fimbrial_sf"/>
</dbReference>
<accession>A0A1B8HP45</accession>
<organism evidence="1 2">
    <name type="scientific">Morganella psychrotolerans</name>
    <dbReference type="NCBI Taxonomy" id="368603"/>
    <lineage>
        <taxon>Bacteria</taxon>
        <taxon>Pseudomonadati</taxon>
        <taxon>Pseudomonadota</taxon>
        <taxon>Gammaproteobacteria</taxon>
        <taxon>Enterobacterales</taxon>
        <taxon>Morganellaceae</taxon>
        <taxon>Morganella</taxon>
    </lineage>
</organism>
<comment type="caution">
    <text evidence="1">The sequence shown here is derived from an EMBL/GenBank/DDBJ whole genome shotgun (WGS) entry which is preliminary data.</text>
</comment>
<name>A0A1B8HP45_9GAMM</name>
<dbReference type="Proteomes" id="UP000092377">
    <property type="component" value="Unassembled WGS sequence"/>
</dbReference>
<evidence type="ECO:0008006" key="3">
    <source>
        <dbReference type="Google" id="ProtNLM"/>
    </source>
</evidence>
<dbReference type="Gene3D" id="2.60.40.1090">
    <property type="entry name" value="Fimbrial-type adhesion domain"/>
    <property type="match status" value="1"/>
</dbReference>
<dbReference type="AlphaFoldDB" id="A0A1B8HP45"/>
<dbReference type="GO" id="GO:0007155">
    <property type="term" value="P:cell adhesion"/>
    <property type="evidence" value="ECO:0007669"/>
    <property type="project" value="InterPro"/>
</dbReference>
<evidence type="ECO:0000313" key="2">
    <source>
        <dbReference type="Proteomes" id="UP000092377"/>
    </source>
</evidence>
<sequence>MCFLNRQSLYTLLLAGVLSGAVIPDAFSVPRKAGDENRLKINISGTVVANGRCVFKNHGSPDIDFGDIRFSSASGVNNISGTYIRPLDTDMECIGDTAGGTRFRFDSKQGTEISDGSHKLLPVRVGGTASTNLNLGIRLLVNGKPQDINTDFNVDLMNVQNLPKLEVELVQLHPDDNTWVNGQSISSDAVLTMSFD</sequence>
<dbReference type="EMBL" id="LZEY01000012">
    <property type="protein sequence ID" value="OBU11163.1"/>
    <property type="molecule type" value="Genomic_DNA"/>
</dbReference>
<reference evidence="2" key="1">
    <citation type="submission" date="2016-06" db="EMBL/GenBank/DDBJ databases">
        <authorList>
            <person name="Butler K."/>
        </authorList>
    </citation>
    <scope>NUCLEOTIDE SEQUENCE [LARGE SCALE GENOMIC DNA]</scope>
    <source>
        <strain evidence="2">GCSL-Mp20</strain>
    </source>
</reference>
<protein>
    <recommendedName>
        <fullName evidence="3">Fimbrial protein</fullName>
    </recommendedName>
</protein>
<evidence type="ECO:0000313" key="1">
    <source>
        <dbReference type="EMBL" id="OBU11163.1"/>
    </source>
</evidence>
<keyword evidence="2" id="KW-1185">Reference proteome</keyword>
<proteinExistence type="predicted"/>